<protein>
    <recommendedName>
        <fullName evidence="1">RNase H type-1 domain-containing protein</fullName>
    </recommendedName>
</protein>
<dbReference type="Pfam" id="PF13456">
    <property type="entry name" value="RVT_3"/>
    <property type="match status" value="1"/>
</dbReference>
<accession>A0AAD9ZIK9</accession>
<reference evidence="2" key="1">
    <citation type="journal article" date="2023" name="Plant J.">
        <title>Genome sequences and population genomics provide insights into the demographic history, inbreeding, and mutation load of two 'living fossil' tree species of Dipteronia.</title>
        <authorList>
            <person name="Feng Y."/>
            <person name="Comes H.P."/>
            <person name="Chen J."/>
            <person name="Zhu S."/>
            <person name="Lu R."/>
            <person name="Zhang X."/>
            <person name="Li P."/>
            <person name="Qiu J."/>
            <person name="Olsen K.M."/>
            <person name="Qiu Y."/>
        </authorList>
    </citation>
    <scope>NUCLEOTIDE SEQUENCE</scope>
    <source>
        <strain evidence="2">NBL</strain>
    </source>
</reference>
<dbReference type="Proteomes" id="UP001281410">
    <property type="component" value="Unassembled WGS sequence"/>
</dbReference>
<dbReference type="PANTHER" id="PTHR46890:SF48">
    <property type="entry name" value="RNA-DIRECTED DNA POLYMERASE"/>
    <property type="match status" value="1"/>
</dbReference>
<dbReference type="GO" id="GO:0004523">
    <property type="term" value="F:RNA-DNA hybrid ribonuclease activity"/>
    <property type="evidence" value="ECO:0007669"/>
    <property type="project" value="InterPro"/>
</dbReference>
<organism evidence="2 3">
    <name type="scientific">Dipteronia sinensis</name>
    <dbReference type="NCBI Taxonomy" id="43782"/>
    <lineage>
        <taxon>Eukaryota</taxon>
        <taxon>Viridiplantae</taxon>
        <taxon>Streptophyta</taxon>
        <taxon>Embryophyta</taxon>
        <taxon>Tracheophyta</taxon>
        <taxon>Spermatophyta</taxon>
        <taxon>Magnoliopsida</taxon>
        <taxon>eudicotyledons</taxon>
        <taxon>Gunneridae</taxon>
        <taxon>Pentapetalae</taxon>
        <taxon>rosids</taxon>
        <taxon>malvids</taxon>
        <taxon>Sapindales</taxon>
        <taxon>Sapindaceae</taxon>
        <taxon>Hippocastanoideae</taxon>
        <taxon>Acereae</taxon>
        <taxon>Dipteronia</taxon>
    </lineage>
</organism>
<proteinExistence type="predicted"/>
<dbReference type="GO" id="GO:0003676">
    <property type="term" value="F:nucleic acid binding"/>
    <property type="evidence" value="ECO:0007669"/>
    <property type="project" value="InterPro"/>
</dbReference>
<evidence type="ECO:0000259" key="1">
    <source>
        <dbReference type="Pfam" id="PF13456"/>
    </source>
</evidence>
<evidence type="ECO:0000313" key="3">
    <source>
        <dbReference type="Proteomes" id="UP001281410"/>
    </source>
</evidence>
<gene>
    <name evidence="2" type="ORF">Dsin_030307</name>
</gene>
<dbReference type="InterPro" id="IPR044730">
    <property type="entry name" value="RNase_H-like_dom_plant"/>
</dbReference>
<dbReference type="PANTHER" id="PTHR46890">
    <property type="entry name" value="NON-LTR RETROLELEMENT REVERSE TRANSCRIPTASE-LIKE PROTEIN-RELATED"/>
    <property type="match status" value="1"/>
</dbReference>
<comment type="caution">
    <text evidence="2">The sequence shown here is derived from an EMBL/GenBank/DDBJ whole genome shotgun (WGS) entry which is preliminary data.</text>
</comment>
<dbReference type="InterPro" id="IPR002156">
    <property type="entry name" value="RNaseH_domain"/>
</dbReference>
<keyword evidence="3" id="KW-1185">Reference proteome</keyword>
<sequence length="533" mass="60391">MERVLECVQPCLAPKKSSFLDAKFTPDEIKRAIFDMSPTKLMHIIYNVVAKSLANRFCVALNNEISETRSAFIPSRLISNNAIVGFECMHALKRRKQKEGRKGVMVINLDFSKPMIVLTGNLSQGDPLSPYLFLICAEGLSRLMFKVEGGKDLAGFQCSRWGAKITRLFFADDSMIFRKVLEKDCLSIKNILDCYADASGSPSEGSGAINSHVLHIPFRLPKALINDLRKLSARFWCGLDEERRKIHWVGWCQFCQSKDNIRLWFLELAIFNQALLAKQVWRIHHNPNTLAARVLKHCHFADSSILMGEAGSSSSFVWKSFVWGKELLEKGSRWKVGSGDSILIYHDRWILRPLTFKVYYPPVLRDMALVNDLKLLFGLWNEALKASKDCLPVMSNLAKRGMQVDRWCPFCVNVNDIVPWANDFLEDFKRVTANVEVETGLWPCIVESDSQIVVSLIKSSNVRLSDICLIIGDILDLVNGQLQCKVCFIPRKANMVAYCFVKLGVSLEIDRFWMEEVPSSVPPIVLGETSVLL</sequence>
<dbReference type="AlphaFoldDB" id="A0AAD9ZIK9"/>
<dbReference type="InterPro" id="IPR052343">
    <property type="entry name" value="Retrotransposon-Effector_Assoc"/>
</dbReference>
<feature type="domain" description="RNase H type-1" evidence="1">
    <location>
        <begin position="438"/>
        <end position="502"/>
    </location>
</feature>
<dbReference type="EMBL" id="JANJYJ010000010">
    <property type="protein sequence ID" value="KAK3183021.1"/>
    <property type="molecule type" value="Genomic_DNA"/>
</dbReference>
<name>A0AAD9ZIK9_9ROSI</name>
<evidence type="ECO:0000313" key="2">
    <source>
        <dbReference type="EMBL" id="KAK3183021.1"/>
    </source>
</evidence>
<dbReference type="CDD" id="cd06222">
    <property type="entry name" value="RNase_H_like"/>
    <property type="match status" value="1"/>
</dbReference>